<accession>A0ABW7QFU2</accession>
<feature type="region of interest" description="Disordered" evidence="1">
    <location>
        <begin position="1"/>
        <end position="22"/>
    </location>
</feature>
<sequence length="323" mass="35410">MTDPADGGGDGVAMNDNEPVGITDEDVERAVSRLGDAPFTARFVRTDCQAETPAWLTEAGEPIRDHVSGLRESFKGEVAGYGVRDLEGTTFAKTVGDTRLIAAAGRIFEPYVPTASDLLHVYGPDRDGTKDWRRYYRYAWRQEGPHGTIYSTEDDIIRRGRLMSITDSYSGQSSYMIAGAGMFYVPAWGDANVTVHPYVQWQTESSFTGQQTPATSKALLGIYVESWSRTSGAGYVADRDQPITVYSQSSSGYAVDVAAGGAATQDDGLTTTFVATPSRKYHIFVYTYGETTASSEHEKNNFRYVNIDIDATVPYVLVQEELL</sequence>
<evidence type="ECO:0000313" key="3">
    <source>
        <dbReference type="Proteomes" id="UP001610861"/>
    </source>
</evidence>
<protein>
    <submittedName>
        <fullName evidence="2">Uncharacterized protein</fullName>
    </submittedName>
</protein>
<evidence type="ECO:0000313" key="2">
    <source>
        <dbReference type="EMBL" id="MFH8253233.1"/>
    </source>
</evidence>
<feature type="compositionally biased region" description="Gly residues" evidence="1">
    <location>
        <begin position="1"/>
        <end position="11"/>
    </location>
</feature>
<dbReference type="RefSeq" id="WP_397558659.1">
    <property type="nucleotide sequence ID" value="NZ_JBIQWL010000019.1"/>
</dbReference>
<name>A0ABW7QFU2_9MICO</name>
<dbReference type="Proteomes" id="UP001610861">
    <property type="component" value="Unassembled WGS sequence"/>
</dbReference>
<evidence type="ECO:0000256" key="1">
    <source>
        <dbReference type="SAM" id="MobiDB-lite"/>
    </source>
</evidence>
<proteinExistence type="predicted"/>
<organism evidence="2 3">
    <name type="scientific">Microbacterium alkaliflavum</name>
    <dbReference type="NCBI Taxonomy" id="3248839"/>
    <lineage>
        <taxon>Bacteria</taxon>
        <taxon>Bacillati</taxon>
        <taxon>Actinomycetota</taxon>
        <taxon>Actinomycetes</taxon>
        <taxon>Micrococcales</taxon>
        <taxon>Microbacteriaceae</taxon>
        <taxon>Microbacterium</taxon>
    </lineage>
</organism>
<dbReference type="EMBL" id="JBIQWL010000019">
    <property type="protein sequence ID" value="MFH8253233.1"/>
    <property type="molecule type" value="Genomic_DNA"/>
</dbReference>
<gene>
    <name evidence="2" type="ORF">ACH3VR_22900</name>
</gene>
<keyword evidence="3" id="KW-1185">Reference proteome</keyword>
<reference evidence="2 3" key="1">
    <citation type="submission" date="2024-09" db="EMBL/GenBank/DDBJ databases">
        <authorList>
            <person name="Pan X."/>
        </authorList>
    </citation>
    <scope>NUCLEOTIDE SEQUENCE [LARGE SCALE GENOMIC DNA]</scope>
    <source>
        <strain evidence="2 3">B2969</strain>
    </source>
</reference>
<comment type="caution">
    <text evidence="2">The sequence shown here is derived from an EMBL/GenBank/DDBJ whole genome shotgun (WGS) entry which is preliminary data.</text>
</comment>